<name>A0AA96LHE6_9BACL</name>
<evidence type="ECO:0000313" key="1">
    <source>
        <dbReference type="EMBL" id="WNQ12046.1"/>
    </source>
</evidence>
<evidence type="ECO:0000313" key="2">
    <source>
        <dbReference type="Proteomes" id="UP001305702"/>
    </source>
</evidence>
<gene>
    <name evidence="1" type="ORF">MJA45_03005</name>
</gene>
<organism evidence="1 2">
    <name type="scientific">Paenibacillus aurantius</name>
    <dbReference type="NCBI Taxonomy" id="2918900"/>
    <lineage>
        <taxon>Bacteria</taxon>
        <taxon>Bacillati</taxon>
        <taxon>Bacillota</taxon>
        <taxon>Bacilli</taxon>
        <taxon>Bacillales</taxon>
        <taxon>Paenibacillaceae</taxon>
        <taxon>Paenibacillus</taxon>
    </lineage>
</organism>
<proteinExistence type="predicted"/>
<accession>A0AA96LHE6</accession>
<sequence>MAFGVTRDELARWKADVLEGRLAFLTHYWYDERFPGIRTVTKVGCADKGRLAEWCRANELNPIYIHQRPPFPHYDLMGPRQKEILLREGLLDHLERFGMEAENKAGSAVRRPPAR</sequence>
<protein>
    <submittedName>
        <fullName evidence="1">Uncharacterized protein</fullName>
    </submittedName>
</protein>
<dbReference type="Proteomes" id="UP001305702">
    <property type="component" value="Chromosome"/>
</dbReference>
<dbReference type="AlphaFoldDB" id="A0AA96LHE6"/>
<reference evidence="1 2" key="1">
    <citation type="submission" date="2022-02" db="EMBL/GenBank/DDBJ databases">
        <title>Paenibacillus sp. MBLB1776 Whole Genome Shotgun Sequencing.</title>
        <authorList>
            <person name="Hwang C.Y."/>
            <person name="Cho E.-S."/>
            <person name="Seo M.-J."/>
        </authorList>
    </citation>
    <scope>NUCLEOTIDE SEQUENCE [LARGE SCALE GENOMIC DNA]</scope>
    <source>
        <strain evidence="1 2">MBLB1776</strain>
    </source>
</reference>
<keyword evidence="2" id="KW-1185">Reference proteome</keyword>
<dbReference type="RefSeq" id="WP_315605823.1">
    <property type="nucleotide sequence ID" value="NZ_CP130318.1"/>
</dbReference>
<dbReference type="KEGG" id="paun:MJA45_03005"/>
<dbReference type="EMBL" id="CP130318">
    <property type="protein sequence ID" value="WNQ12046.1"/>
    <property type="molecule type" value="Genomic_DNA"/>
</dbReference>